<evidence type="ECO:0000313" key="1">
    <source>
        <dbReference type="EMBL" id="ELQ74329.1"/>
    </source>
</evidence>
<organism evidence="1 2">
    <name type="scientific">Trachipleistophora hominis</name>
    <name type="common">Microsporidian parasite</name>
    <dbReference type="NCBI Taxonomy" id="72359"/>
    <lineage>
        <taxon>Eukaryota</taxon>
        <taxon>Fungi</taxon>
        <taxon>Fungi incertae sedis</taxon>
        <taxon>Microsporidia</taxon>
        <taxon>Pleistophoridae</taxon>
        <taxon>Trachipleistophora</taxon>
    </lineage>
</organism>
<dbReference type="OrthoDB" id="10489066at2759"/>
<sequence>MFLTSLCDYITATVVYIFVFQSWTEEGNNEYMVFYDLKETNMMEFLVSLEAGTVDSIYYAIRDYDPKEYMAELSESTENDRFNGVCSSLTELRIRTGRNCSYFQDLIRSNMDTHRKFKVVEMPFAKSLFEKIIITKKNESLSFGLEEMLCIFQKVFLCLDRNEAVAYNMCMSLQHNPQMISNLFDPNMDLGITESYYSKKLHANEYNFNGVLVKFCEILKQNVEFYLMKDAVQIARAFSKTKKVFVMENRIQLNDLQIGFIFGCLEVSSSYLREYVDIFYEKFKSDHLGNDLTIFVSDTLPLDSILSVIHDNSTVMTELKWISELDLWRLDRLKCITCCVHTAEVYEEFDAENVEFPLISTVFPSFSVNFNESIAKPIEDITLCLKNILDKSVNDLINKISSIKLENIVFENDFVFTREFERVHIYQCEVKKECKVVFKNIYKQLTIRHTSGIFNLSGMAGFSTVEFVDRAANLEFRMNDPELPSKVRLENAQIEDNIVIDSSIDQIFLSDVEIFNTITINFNNKQQTINICETLGCINLTGLFNIKLFAAHRICLLIVPCKHGDCTLLLTTCNIIELGVLEDVFDQIRLKDVEIEEGCCFTVNASCKKLEILECGGIFDLSGPKRFTRIEIDFSSDLENTLTLRGPIKTKTLVLYNMKNSAREITNFFNEFKEIKHIMFKQTLSKYKFVLEDYSADTYQMSRLQETEVYEAPIIPSDQIQKPIIQRDKELNSANNSFLSAIFCAQAMKKIERLEYYNILMSTLNCQYLKNLQNLQALRVRLEAVTVDSLSCLPLSLKFLNITNSLASSINQDPRLVICALKVHSNLRALAIDSDLFNDPSLLLLLPNCIRVLVISYNEFKAKKIGENVTKLKLQRLYVSSYSDMIDDETYTLNEKLTNFLGTIFEYVNRHCLESLVFSSDDKQYGIDPFTLRVMEKVSQKFDVSVDVC</sequence>
<accession>L7JSC3</accession>
<keyword evidence="2" id="KW-1185">Reference proteome</keyword>
<dbReference type="HOGENOM" id="CLU_012976_0_0_1"/>
<protein>
    <submittedName>
        <fullName evidence="1">Putative LRR containing protein</fullName>
    </submittedName>
</protein>
<evidence type="ECO:0000313" key="2">
    <source>
        <dbReference type="Proteomes" id="UP000011185"/>
    </source>
</evidence>
<dbReference type="AlphaFoldDB" id="L7JSC3"/>
<dbReference type="Proteomes" id="UP000011185">
    <property type="component" value="Unassembled WGS sequence"/>
</dbReference>
<reference evidence="1 2" key="1">
    <citation type="journal article" date="2012" name="PLoS Pathog.">
        <title>The genome of the obligate intracellular parasite Trachipleistophora hominis: new insights into microsporidian genome dynamics and reductive evolution.</title>
        <authorList>
            <person name="Heinz E."/>
            <person name="Williams T.A."/>
            <person name="Nakjang S."/>
            <person name="Noel C.J."/>
            <person name="Swan D.C."/>
            <person name="Goldberg A.V."/>
            <person name="Harris S.R."/>
            <person name="Weinmaier T."/>
            <person name="Markert S."/>
            <person name="Becher D."/>
            <person name="Bernhardt J."/>
            <person name="Dagan T."/>
            <person name="Hacker C."/>
            <person name="Lucocq J.M."/>
            <person name="Schweder T."/>
            <person name="Rattei T."/>
            <person name="Hall N."/>
            <person name="Hirt R.P."/>
            <person name="Embley T.M."/>
        </authorList>
    </citation>
    <scope>NUCLEOTIDE SEQUENCE [LARGE SCALE GENOMIC DNA]</scope>
</reference>
<dbReference type="InParanoid" id="L7JSC3"/>
<proteinExistence type="predicted"/>
<gene>
    <name evidence="1" type="ORF">THOM_2772</name>
</gene>
<name>L7JSC3_TRAHO</name>
<dbReference type="EMBL" id="JH994047">
    <property type="protein sequence ID" value="ELQ74329.1"/>
    <property type="molecule type" value="Genomic_DNA"/>
</dbReference>
<dbReference type="OMA" id="WTEEGNN"/>
<dbReference type="VEuPathDB" id="MicrosporidiaDB:THOM_2772"/>